<evidence type="ECO:0000313" key="6">
    <source>
        <dbReference type="Proteomes" id="UP000257109"/>
    </source>
</evidence>
<proteinExistence type="predicted"/>
<gene>
    <name evidence="5" type="ORF">CR513_09573</name>
</gene>
<feature type="domain" description="Albumin I chain a" evidence="4">
    <location>
        <begin position="80"/>
        <end position="124"/>
    </location>
</feature>
<dbReference type="EMBL" id="QJKJ01001687">
    <property type="protein sequence ID" value="RDY06445.1"/>
    <property type="molecule type" value="Genomic_DNA"/>
</dbReference>
<comment type="caution">
    <text evidence="5">The sequence shown here is derived from an EMBL/GenBank/DDBJ whole genome shotgun (WGS) entry which is preliminary data.</text>
</comment>
<keyword evidence="3" id="KW-0812">Transmembrane</keyword>
<feature type="transmembrane region" description="Helical" evidence="3">
    <location>
        <begin position="22"/>
        <end position="41"/>
    </location>
</feature>
<accession>A0A371HUG9</accession>
<feature type="non-terminal residue" evidence="5">
    <location>
        <position position="1"/>
    </location>
</feature>
<keyword evidence="6" id="KW-1185">Reference proteome</keyword>
<evidence type="ECO:0000256" key="3">
    <source>
        <dbReference type="SAM" id="Phobius"/>
    </source>
</evidence>
<keyword evidence="2" id="KW-1015">Disulfide bond</keyword>
<evidence type="ECO:0000313" key="5">
    <source>
        <dbReference type="EMBL" id="RDY06445.1"/>
    </source>
</evidence>
<keyword evidence="3" id="KW-1133">Transmembrane helix</keyword>
<evidence type="ECO:0000256" key="1">
    <source>
        <dbReference type="ARBA" id="ARBA00022854"/>
    </source>
</evidence>
<evidence type="ECO:0000256" key="2">
    <source>
        <dbReference type="ARBA" id="ARBA00023157"/>
    </source>
</evidence>
<dbReference type="Pfam" id="PF16720">
    <property type="entry name" value="Albumin_I_a"/>
    <property type="match status" value="1"/>
</dbReference>
<sequence length="130" mass="14659">MQEGTNAVQNSEQLFRTILNMAYLRLAPLTVFFLATSCINVPNKADKCRSLFGSVFTVRFLTMRLDQIEAASFAKMVNKHPSLCQSHDECMKKGSGNFCARYPNSRMEYGWCVNSEALKGFLKMPTAITE</sequence>
<protein>
    <recommendedName>
        <fullName evidence="4">Albumin I chain a domain-containing protein</fullName>
    </recommendedName>
</protein>
<organism evidence="5 6">
    <name type="scientific">Mucuna pruriens</name>
    <name type="common">Velvet bean</name>
    <name type="synonym">Dolichos pruriens</name>
    <dbReference type="NCBI Taxonomy" id="157652"/>
    <lineage>
        <taxon>Eukaryota</taxon>
        <taxon>Viridiplantae</taxon>
        <taxon>Streptophyta</taxon>
        <taxon>Embryophyta</taxon>
        <taxon>Tracheophyta</taxon>
        <taxon>Spermatophyta</taxon>
        <taxon>Magnoliopsida</taxon>
        <taxon>eudicotyledons</taxon>
        <taxon>Gunneridae</taxon>
        <taxon>Pentapetalae</taxon>
        <taxon>rosids</taxon>
        <taxon>fabids</taxon>
        <taxon>Fabales</taxon>
        <taxon>Fabaceae</taxon>
        <taxon>Papilionoideae</taxon>
        <taxon>50 kb inversion clade</taxon>
        <taxon>NPAAA clade</taxon>
        <taxon>indigoferoid/millettioid clade</taxon>
        <taxon>Phaseoleae</taxon>
        <taxon>Mucuna</taxon>
    </lineage>
</organism>
<keyword evidence="1" id="KW-0960">Knottin</keyword>
<name>A0A371HUG9_MUCPR</name>
<evidence type="ECO:0000259" key="4">
    <source>
        <dbReference type="Pfam" id="PF16720"/>
    </source>
</evidence>
<keyword evidence="3" id="KW-0472">Membrane</keyword>
<dbReference type="InterPro" id="IPR032000">
    <property type="entry name" value="Albumin_I_a"/>
</dbReference>
<dbReference type="AlphaFoldDB" id="A0A371HUG9"/>
<dbReference type="STRING" id="157652.A0A371HUG9"/>
<dbReference type="Proteomes" id="UP000257109">
    <property type="component" value="Unassembled WGS sequence"/>
</dbReference>
<reference evidence="5" key="1">
    <citation type="submission" date="2018-05" db="EMBL/GenBank/DDBJ databases">
        <title>Draft genome of Mucuna pruriens seed.</title>
        <authorList>
            <person name="Nnadi N.E."/>
            <person name="Vos R."/>
            <person name="Hasami M.H."/>
            <person name="Devisetty U.K."/>
            <person name="Aguiy J.C."/>
        </authorList>
    </citation>
    <scope>NUCLEOTIDE SEQUENCE [LARGE SCALE GENOMIC DNA]</scope>
    <source>
        <strain evidence="5">JCA_2017</strain>
    </source>
</reference>